<keyword evidence="3" id="KW-1185">Reference proteome</keyword>
<dbReference type="InterPro" id="IPR010996">
    <property type="entry name" value="HHH_MUS81"/>
</dbReference>
<accession>A0A1X7D0Y5</accession>
<feature type="domain" description="Crossover junction endonuclease MUS81-like HHH" evidence="1">
    <location>
        <begin position="4"/>
        <end position="47"/>
    </location>
</feature>
<dbReference type="Gene3D" id="1.10.150.110">
    <property type="entry name" value="DNA polymerase beta, N-terminal domain-like"/>
    <property type="match status" value="1"/>
</dbReference>
<dbReference type="EMBL" id="FXAH01000002">
    <property type="protein sequence ID" value="SMF06662.1"/>
    <property type="molecule type" value="Genomic_DNA"/>
</dbReference>
<gene>
    <name evidence="2" type="ORF">SAMN06295900_102242</name>
</gene>
<dbReference type="Pfam" id="PF14716">
    <property type="entry name" value="HHH_8"/>
    <property type="match status" value="1"/>
</dbReference>
<proteinExistence type="predicted"/>
<dbReference type="SUPFAM" id="SSF47802">
    <property type="entry name" value="DNA polymerase beta, N-terminal domain-like"/>
    <property type="match status" value="1"/>
</dbReference>
<evidence type="ECO:0000259" key="1">
    <source>
        <dbReference type="Pfam" id="PF14716"/>
    </source>
</evidence>
<dbReference type="InterPro" id="IPR027421">
    <property type="entry name" value="DNA_pol_lamdba_lyase_dom_sf"/>
</dbReference>
<dbReference type="AlphaFoldDB" id="A0A1X7D0Y5"/>
<protein>
    <submittedName>
        <fullName evidence="2">Helix-hairpin-helix domain-containing protein</fullName>
    </submittedName>
</protein>
<sequence length="72" mass="7949">MPLHNADMARIFEQIADLLEIQGANPFRVRAYRNAARSVGDFGMSIAGIVERGERLPLLRRAAKTRATEAAP</sequence>
<evidence type="ECO:0000313" key="2">
    <source>
        <dbReference type="EMBL" id="SMF06662.1"/>
    </source>
</evidence>
<name>A0A1X7D0Y5_TRICW</name>
<organism evidence="2 3">
    <name type="scientific">Trinickia caryophylli</name>
    <name type="common">Paraburkholderia caryophylli</name>
    <dbReference type="NCBI Taxonomy" id="28094"/>
    <lineage>
        <taxon>Bacteria</taxon>
        <taxon>Pseudomonadati</taxon>
        <taxon>Pseudomonadota</taxon>
        <taxon>Betaproteobacteria</taxon>
        <taxon>Burkholderiales</taxon>
        <taxon>Burkholderiaceae</taxon>
        <taxon>Trinickia</taxon>
    </lineage>
</organism>
<dbReference type="Proteomes" id="UP000192911">
    <property type="component" value="Unassembled WGS sequence"/>
</dbReference>
<reference evidence="3" key="1">
    <citation type="submission" date="2017-04" db="EMBL/GenBank/DDBJ databases">
        <authorList>
            <person name="Varghese N."/>
            <person name="Submissions S."/>
        </authorList>
    </citation>
    <scope>NUCLEOTIDE SEQUENCE [LARGE SCALE GENOMIC DNA]</scope>
    <source>
        <strain evidence="3">Ballard 720</strain>
    </source>
</reference>
<evidence type="ECO:0000313" key="3">
    <source>
        <dbReference type="Proteomes" id="UP000192911"/>
    </source>
</evidence>
<dbReference type="STRING" id="28094.SAMN06295900_102242"/>